<keyword evidence="1" id="KW-0812">Transmembrane</keyword>
<dbReference type="AlphaFoldDB" id="A0AAW3GN62"/>
<sequence length="56" mass="6555">MKKLTSYIIGFCLLAILINYAVHLIEDIWLELAIGSIVVLDFYVAIKLIKHHQDWR</sequence>
<gene>
    <name evidence="2" type="ORF">AT55_01572</name>
</gene>
<evidence type="ECO:0000313" key="3">
    <source>
        <dbReference type="Proteomes" id="UP000032278"/>
    </source>
</evidence>
<evidence type="ECO:0000256" key="1">
    <source>
        <dbReference type="SAM" id="Phobius"/>
    </source>
</evidence>
<feature type="transmembrane region" description="Helical" evidence="1">
    <location>
        <begin position="7"/>
        <end position="22"/>
    </location>
</feature>
<evidence type="ECO:0000313" key="2">
    <source>
        <dbReference type="EMBL" id="KIS17728.1"/>
    </source>
</evidence>
<protein>
    <submittedName>
        <fullName evidence="2">Uncharacterized protein</fullName>
    </submittedName>
</protein>
<proteinExistence type="predicted"/>
<name>A0AAW3GN62_STRSZ</name>
<keyword evidence="1" id="KW-0472">Membrane</keyword>
<feature type="transmembrane region" description="Helical" evidence="1">
    <location>
        <begin position="28"/>
        <end position="46"/>
    </location>
</feature>
<keyword evidence="1" id="KW-1133">Transmembrane helix</keyword>
<dbReference type="Proteomes" id="UP000032278">
    <property type="component" value="Unassembled WGS sequence"/>
</dbReference>
<comment type="caution">
    <text evidence="2">The sequence shown here is derived from an EMBL/GenBank/DDBJ whole genome shotgun (WGS) entry which is preliminary data.</text>
</comment>
<dbReference type="RefSeq" id="WP_021320734.1">
    <property type="nucleotide sequence ID" value="NZ_JAUE01000036.1"/>
</dbReference>
<organism evidence="2 3">
    <name type="scientific">Streptococcus equi subsp. zooepidemicus Sz4is</name>
    <dbReference type="NCBI Taxonomy" id="1381082"/>
    <lineage>
        <taxon>Bacteria</taxon>
        <taxon>Bacillati</taxon>
        <taxon>Bacillota</taxon>
        <taxon>Bacilli</taxon>
        <taxon>Lactobacillales</taxon>
        <taxon>Streptococcaceae</taxon>
        <taxon>Streptococcus</taxon>
    </lineage>
</organism>
<accession>A0AAW3GN62</accession>
<dbReference type="EMBL" id="JAUE01000036">
    <property type="protein sequence ID" value="KIS17728.1"/>
    <property type="molecule type" value="Genomic_DNA"/>
</dbReference>
<reference evidence="2 3" key="1">
    <citation type="submission" date="2013-11" db="EMBL/GenBank/DDBJ databases">
        <authorList>
            <person name="da Piedade I."/>
            <person name="Tang M.H.E."/>
            <person name="Bojesen A.M."/>
        </authorList>
    </citation>
    <scope>NUCLEOTIDE SEQUENCE [LARGE SCALE GENOMIC DNA]</scope>
    <source>
        <strain evidence="2 3">Sz4is</strain>
    </source>
</reference>